<sequence length="1205" mass="141174">MTKMVSVVKGFQHSINIAYDLYDDGKIKNFIPTTSALSLLENILLSTDIRATNRARILIGAYGKGKSHIVLMILSILLKRDLKIFERLLNKLETFPKLKQLVNNYYESNNKILPVVITGSNTSLSQAFLVSLQRTLSENDLLDLMPETNYQAAVLTIKRWKNEFPETLLKLEITSHKKNKELISGLENYDIETYKLFEKIYPSLTSGSKFNPFLGFDIAELYENVAKNLKSRGYSGIYVVYDEFSKYLESNIKIATVSDTKMLQDFAEKCSRSGDVQLHLMLISHKEISNYIDKLPKQKIDGWRGISERFEHIHLNNNFSQTYEIIGNIIQHNEELWEKFYKSNKNIFASLYSIYKEHTIFSDVKEDIEKIISNCYPLHPVSIFILPRLSERVAQNERTLFTFLSSQGEKTLSSLLENNEKSIRFITADKIYDYFETLFRKEIYSNNLSNIHILTQKALEKLEENSLEQRIVKTLALIYILEQFEKLAPSQDEIYRIFSLEFSENEISKSINNLIENESIIYLKRSNGLLKLKESSGINIREKIVEVIEKQRNNINIKEILNQNNFDSYIYPSRYNDEKEMTRYFLFEFMTVTEFKNIKNWELKLENMEADGAIFAILVNSDEEIKETINLLQTNSQNVDQCIFIILKKYKEIKDLLLEFNAVSILKDEAIEDRVLFSEYEVIYDDLLEVIYNYISMYVRPENKEAIYIYKGEKKEINKKSELTELLSKICDNIYFETPIINNESINKNELTTTALISRNKIIAALLRNELDVNLGLIGNGQEVSIMRSTLVRTGILTLNTNIVELNFNTKNPKINNLLSEIIKFVFKARGNGKVSFEEIYDSLLLAKNHIGLRKGLIPIFLAVVFHKYKKEIIIKNNIGELPLNIDTMEQIDASPKTFYLYYLEWNKNKKNFIFAMENLFKDYIIESEKSLNSYNFIALAMKRWYISLPKIVKELKKDIIDKTPYDKNYLSMLSSLRKGIDGQTLLFEQLVKDFSYSKFDIKLIEDITNSKDFFDNLLFDIKKKIIKNIKILFLKENEDFADKYSLFFIIKEWLKELKEDIYTQVFINGTDKCLLLFKNITEDEEEFIDKLSKLATDLNIEEWNISTYIQFKNNLITYKETAENYMKDNEKNENYQEVLDENQYKILFFDKEGKLVVKKFQKTEKNPRAKLLYNSIEAQLEAMGQSLSEQEKRQVLIEILCSIF</sequence>
<evidence type="ECO:0000313" key="2">
    <source>
        <dbReference type="Proteomes" id="UP000016231"/>
    </source>
</evidence>
<dbReference type="AlphaFoldDB" id="C7XSB4"/>
<dbReference type="eggNOG" id="COG1119">
    <property type="taxonomic scope" value="Bacteria"/>
</dbReference>
<gene>
    <name evidence="1" type="ORF">HMPREF0946_01701</name>
</gene>
<accession>C7XSB4</accession>
<protein>
    <submittedName>
        <fullName evidence="1">Uncharacterized protein</fullName>
    </submittedName>
</protein>
<dbReference type="EMBL" id="CP003700">
    <property type="protein sequence ID" value="EEU31840.1"/>
    <property type="molecule type" value="Genomic_DNA"/>
</dbReference>
<dbReference type="KEGG" id="fnc:HMPREF0946_01701"/>
<dbReference type="Proteomes" id="UP000016231">
    <property type="component" value="Chromosome"/>
</dbReference>
<name>C7XSB4_FUSVC</name>
<organism evidence="1 2">
    <name type="scientific">Fusobacterium vincentii 3_1_36A2</name>
    <dbReference type="NCBI Taxonomy" id="469604"/>
    <lineage>
        <taxon>Bacteria</taxon>
        <taxon>Fusobacteriati</taxon>
        <taxon>Fusobacteriota</taxon>
        <taxon>Fusobacteriia</taxon>
        <taxon>Fusobacteriales</taxon>
        <taxon>Fusobacteriaceae</taxon>
        <taxon>Fusobacterium</taxon>
    </lineage>
</organism>
<dbReference type="RefSeq" id="WP_008800312.1">
    <property type="nucleotide sequence ID" value="NC_022196.1"/>
</dbReference>
<dbReference type="STRING" id="469604.HMPREF0946_01701"/>
<reference evidence="1 2" key="1">
    <citation type="submission" date="2013-08" db="EMBL/GenBank/DDBJ databases">
        <title>The Genome Sequence of Fusobacterium sp. 3_1_36A2.</title>
        <authorList>
            <consortium name="The Broad Institute Genome Sequencing Platform"/>
            <person name="Earl A."/>
            <person name="Ward D."/>
            <person name="Feldgarden M."/>
            <person name="Gevers D."/>
            <person name="Strauss J."/>
            <person name="White A."/>
            <person name="Allen-Vercoe E."/>
            <person name="Walker B."/>
            <person name="Young S.K."/>
            <person name="Zeng Q."/>
            <person name="Gargeya S."/>
            <person name="Fitzgerald M."/>
            <person name="Haas B."/>
            <person name="Abouelleil A."/>
            <person name="Alvarado L."/>
            <person name="Arachchi H.M."/>
            <person name="Berlin A.M."/>
            <person name="Chapman S.B."/>
            <person name="Goldberg J."/>
            <person name="Griggs A."/>
            <person name="Gujja S."/>
            <person name="Hansen M."/>
            <person name="Howarth C."/>
            <person name="Imamovic A."/>
            <person name="Larimer J."/>
            <person name="McCowen C."/>
            <person name="Montmayeur A."/>
            <person name="Murphy C."/>
            <person name="Neiman D."/>
            <person name="Pearson M."/>
            <person name="Priest M."/>
            <person name="Roberts A."/>
            <person name="Saif S."/>
            <person name="Shea T."/>
            <person name="Sisk P."/>
            <person name="Sykes S."/>
            <person name="Wortman J."/>
            <person name="Nusbaum C."/>
            <person name="Birren B."/>
        </authorList>
    </citation>
    <scope>NUCLEOTIDE SEQUENCE [LARGE SCALE GENOMIC DNA]</scope>
    <source>
        <strain evidence="1 2">3_1_36A2</strain>
    </source>
</reference>
<dbReference type="HOGENOM" id="CLU_008329_0_0_0"/>
<evidence type="ECO:0000313" key="1">
    <source>
        <dbReference type="EMBL" id="EEU31840.1"/>
    </source>
</evidence>
<proteinExistence type="predicted"/>